<dbReference type="InterPro" id="IPR010982">
    <property type="entry name" value="Lambda_DNA-bd_dom_sf"/>
</dbReference>
<dbReference type="EMBL" id="CP150096">
    <property type="protein sequence ID" value="WZN45648.1"/>
    <property type="molecule type" value="Genomic_DNA"/>
</dbReference>
<evidence type="ECO:0000259" key="1">
    <source>
        <dbReference type="PROSITE" id="PS50943"/>
    </source>
</evidence>
<proteinExistence type="predicted"/>
<sequence length="107" mass="11840">MKPLELEEKTEIKLRYATALHKAFKASGLKSFRKIASLAGMEPSHIQRIATGKNDVTLTTNVAISKALGISYGEFAQYYDEVTPGDIKEFVEYLEAQKKGTSKAKKA</sequence>
<dbReference type="SUPFAM" id="SSF47413">
    <property type="entry name" value="lambda repressor-like DNA-binding domains"/>
    <property type="match status" value="1"/>
</dbReference>
<evidence type="ECO:0000313" key="2">
    <source>
        <dbReference type="EMBL" id="WZN45648.1"/>
    </source>
</evidence>
<dbReference type="Gene3D" id="1.10.260.40">
    <property type="entry name" value="lambda repressor-like DNA-binding domains"/>
    <property type="match status" value="1"/>
</dbReference>
<gene>
    <name evidence="2" type="ORF">WJU22_22365</name>
</gene>
<reference evidence="2 3" key="1">
    <citation type="submission" date="2024-03" db="EMBL/GenBank/DDBJ databases">
        <title>Chitinophaga caseinilytica sp. nov., a casein hydrolysing bacterium isolated from forest soil.</title>
        <authorList>
            <person name="Lee D.S."/>
            <person name="Han D.M."/>
            <person name="Baek J.H."/>
            <person name="Choi D.G."/>
            <person name="Jeon J.H."/>
            <person name="Jeon C.O."/>
        </authorList>
    </citation>
    <scope>NUCLEOTIDE SEQUENCE [LARGE SCALE GENOMIC DNA]</scope>
    <source>
        <strain evidence="2 3">KACC 19118</strain>
    </source>
</reference>
<accession>A0ABZ2Z220</accession>
<feature type="domain" description="HTH cro/C1-type" evidence="1">
    <location>
        <begin position="36"/>
        <end position="75"/>
    </location>
</feature>
<dbReference type="InterPro" id="IPR001387">
    <property type="entry name" value="Cro/C1-type_HTH"/>
</dbReference>
<dbReference type="Proteomes" id="UP001449657">
    <property type="component" value="Chromosome"/>
</dbReference>
<dbReference type="RefSeq" id="WP_341840399.1">
    <property type="nucleotide sequence ID" value="NZ_CP149792.1"/>
</dbReference>
<name>A0ABZ2Z220_9BACT</name>
<dbReference type="PROSITE" id="PS50943">
    <property type="entry name" value="HTH_CROC1"/>
    <property type="match status" value="1"/>
</dbReference>
<protein>
    <submittedName>
        <fullName evidence="2">Helix-turn-helix transcriptional regulator</fullName>
    </submittedName>
</protein>
<organism evidence="2 3">
    <name type="scientific">Chitinophaga caseinilytica</name>
    <dbReference type="NCBI Taxonomy" id="2267521"/>
    <lineage>
        <taxon>Bacteria</taxon>
        <taxon>Pseudomonadati</taxon>
        <taxon>Bacteroidota</taxon>
        <taxon>Chitinophagia</taxon>
        <taxon>Chitinophagales</taxon>
        <taxon>Chitinophagaceae</taxon>
        <taxon>Chitinophaga</taxon>
    </lineage>
</organism>
<evidence type="ECO:0000313" key="3">
    <source>
        <dbReference type="Proteomes" id="UP001449657"/>
    </source>
</evidence>
<keyword evidence="3" id="KW-1185">Reference proteome</keyword>